<dbReference type="EnsemblPlants" id="KRG91572">
    <property type="protein sequence ID" value="KRG91572"/>
    <property type="gene ID" value="GLYMA_20G162000"/>
</dbReference>
<dbReference type="Proteomes" id="UP000008827">
    <property type="component" value="Chromosome 20"/>
</dbReference>
<dbReference type="PaxDb" id="3847-GLYMA20G30140.1"/>
<dbReference type="OMA" id="RRCAWRC"/>
<protein>
    <recommendedName>
        <fullName evidence="6">Protein DETOXIFICATION</fullName>
    </recommendedName>
    <alternativeName>
        <fullName evidence="6">Multidrug and toxic compound extrusion protein</fullName>
    </alternativeName>
</protein>
<comment type="similarity">
    <text evidence="2 6">Belongs to the multi antimicrobial extrusion (MATE) (TC 2.A.66.1) family.</text>
</comment>
<evidence type="ECO:0000256" key="1">
    <source>
        <dbReference type="ARBA" id="ARBA00004141"/>
    </source>
</evidence>
<dbReference type="OrthoDB" id="2126698at2759"/>
<keyword evidence="3 6" id="KW-0812">Transmembrane</keyword>
<dbReference type="InterPro" id="IPR002528">
    <property type="entry name" value="MATE_fam"/>
</dbReference>
<sequence>MDAPLLLVNGEGAALVAENGDYVAVRELKEVKKVFWIETKRVWEIAMPIVFNIWCQFGVNSVTSMFVGHLGDIQLSAISLINSVIGTFAFGFMLGMGSATETLCGQAFGAGQVNMLGVYMQRSWVILSVTSILLLPIYIFAAPILKLLGQQEDIADLAGSFSILVIPQFLSLPFNFPTQKFLQAQSKVKVIAWIGLVALILHIGMLWFLIYVLDFGLAGAALAFDITSWGITVAQLVYVVIWCKDGWNGLSWLAFKDIWAFVRLSLASAVMLCLEVWYMMSVIVLAGHLDNAVIAVDSLSICMNINGWEAMLFIGVNAAVSVRVSNELGLGHPRAAKYSVYVIVFQSLFLGIFFMAIILATRDYYAIIFTNSEVLHKAVAKLGYLLSVTMVLNSVQPVVSGVAIGGGWQALVAYINIGCYYLFGLPLGFVLGYTANLGVEGLWGGMICGIVLQTLLLLLILYKTNWKKEVEQTAERMRIWSGQDIGVDKIVASA</sequence>
<dbReference type="NCBIfam" id="TIGR00797">
    <property type="entry name" value="matE"/>
    <property type="match status" value="1"/>
</dbReference>
<dbReference type="GO" id="GO:0016020">
    <property type="term" value="C:membrane"/>
    <property type="evidence" value="ECO:0000318"/>
    <property type="project" value="GO_Central"/>
</dbReference>
<keyword evidence="4 6" id="KW-1133">Transmembrane helix</keyword>
<feature type="transmembrane region" description="Helical" evidence="6">
    <location>
        <begin position="264"/>
        <end position="287"/>
    </location>
</feature>
<dbReference type="PANTHER" id="PTHR11206">
    <property type="entry name" value="MULTIDRUG RESISTANCE PROTEIN"/>
    <property type="match status" value="1"/>
</dbReference>
<keyword evidence="9" id="KW-1185">Reference proteome</keyword>
<dbReference type="Pfam" id="PF01554">
    <property type="entry name" value="MatE"/>
    <property type="match status" value="2"/>
</dbReference>
<evidence type="ECO:0000313" key="7">
    <source>
        <dbReference type="EMBL" id="KRG91572.1"/>
    </source>
</evidence>
<dbReference type="eggNOG" id="KOG1347">
    <property type="taxonomic scope" value="Eukaryota"/>
</dbReference>
<comment type="subcellular location">
    <subcellularLocation>
        <location evidence="1">Membrane</location>
        <topology evidence="1">Multi-pass membrane protein</topology>
    </subcellularLocation>
</comment>
<feature type="transmembrane region" description="Helical" evidence="6">
    <location>
        <begin position="411"/>
        <end position="435"/>
    </location>
</feature>
<feature type="transmembrane region" description="Helical" evidence="6">
    <location>
        <begin position="338"/>
        <end position="362"/>
    </location>
</feature>
<feature type="transmembrane region" description="Helical" evidence="6">
    <location>
        <begin position="219"/>
        <end position="243"/>
    </location>
</feature>
<evidence type="ECO:0000256" key="3">
    <source>
        <dbReference type="ARBA" id="ARBA00022692"/>
    </source>
</evidence>
<evidence type="ECO:0000256" key="2">
    <source>
        <dbReference type="ARBA" id="ARBA00010199"/>
    </source>
</evidence>
<feature type="transmembrane region" description="Helical" evidence="6">
    <location>
        <begin position="441"/>
        <end position="462"/>
    </location>
</feature>
<dbReference type="GO" id="GO:1990961">
    <property type="term" value="P:xenobiotic detoxification by transmembrane export across the plasma membrane"/>
    <property type="evidence" value="ECO:0007669"/>
    <property type="project" value="InterPro"/>
</dbReference>
<proteinExistence type="inferred from homology"/>
<reference evidence="7 8" key="1">
    <citation type="journal article" date="2010" name="Nature">
        <title>Genome sequence of the palaeopolyploid soybean.</title>
        <authorList>
            <person name="Schmutz J."/>
            <person name="Cannon S.B."/>
            <person name="Schlueter J."/>
            <person name="Ma J."/>
            <person name="Mitros T."/>
            <person name="Nelson W."/>
            <person name="Hyten D.L."/>
            <person name="Song Q."/>
            <person name="Thelen J.J."/>
            <person name="Cheng J."/>
            <person name="Xu D."/>
            <person name="Hellsten U."/>
            <person name="May G.D."/>
            <person name="Yu Y."/>
            <person name="Sakurai T."/>
            <person name="Umezawa T."/>
            <person name="Bhattacharyya M.K."/>
            <person name="Sandhu D."/>
            <person name="Valliyodan B."/>
            <person name="Lindquist E."/>
            <person name="Peto M."/>
            <person name="Grant D."/>
            <person name="Shu S."/>
            <person name="Goodstein D."/>
            <person name="Barry K."/>
            <person name="Futrell-Griggs M."/>
            <person name="Abernathy B."/>
            <person name="Du J."/>
            <person name="Tian Z."/>
            <person name="Zhu L."/>
            <person name="Gill N."/>
            <person name="Joshi T."/>
            <person name="Libault M."/>
            <person name="Sethuraman A."/>
            <person name="Zhang X.-C."/>
            <person name="Shinozaki K."/>
            <person name="Nguyen H.T."/>
            <person name="Wing R.A."/>
            <person name="Cregan P."/>
            <person name="Specht J."/>
            <person name="Grimwood J."/>
            <person name="Rokhsar D."/>
            <person name="Stacey G."/>
            <person name="Shoemaker R.C."/>
            <person name="Jackson S.A."/>
        </authorList>
    </citation>
    <scope>NUCLEOTIDE SEQUENCE [LARGE SCALE GENOMIC DNA]</scope>
    <source>
        <strain evidence="8">cv. Williams 82</strain>
        <tissue evidence="7">Callus</tissue>
    </source>
</reference>
<dbReference type="Gramene" id="KRG91572">
    <property type="protein sequence ID" value="KRG91572"/>
    <property type="gene ID" value="GLYMA_20G162000"/>
</dbReference>
<dbReference type="GO" id="GO:0042910">
    <property type="term" value="F:xenobiotic transmembrane transporter activity"/>
    <property type="evidence" value="ECO:0007669"/>
    <property type="project" value="InterPro"/>
</dbReference>
<dbReference type="SMR" id="I1NGX1"/>
<evidence type="ECO:0000256" key="4">
    <source>
        <dbReference type="ARBA" id="ARBA00022989"/>
    </source>
</evidence>
<feature type="transmembrane region" description="Helical" evidence="6">
    <location>
        <begin position="307"/>
        <end position="326"/>
    </location>
</feature>
<reference evidence="7" key="3">
    <citation type="submission" date="2018-07" db="EMBL/GenBank/DDBJ databases">
        <title>WGS assembly of Glycine max.</title>
        <authorList>
            <person name="Schmutz J."/>
            <person name="Cannon S."/>
            <person name="Schlueter J."/>
            <person name="Ma J."/>
            <person name="Mitros T."/>
            <person name="Nelson W."/>
            <person name="Hyten D."/>
            <person name="Song Q."/>
            <person name="Thelen J."/>
            <person name="Cheng J."/>
            <person name="Xu D."/>
            <person name="Hellsten U."/>
            <person name="May G."/>
            <person name="Yu Y."/>
            <person name="Sakurai T."/>
            <person name="Umezawa T."/>
            <person name="Bhattacharyya M."/>
            <person name="Sandhu D."/>
            <person name="Valliyodan B."/>
            <person name="Lindquist E."/>
            <person name="Peto M."/>
            <person name="Grant D."/>
            <person name="Shu S."/>
            <person name="Goodstein D."/>
            <person name="Barry K."/>
            <person name="Futrell-Griggs M."/>
            <person name="Abernathy B."/>
            <person name="Du J."/>
            <person name="Tian Z."/>
            <person name="Zhu L."/>
            <person name="Gill N."/>
            <person name="Joshi T."/>
            <person name="Libault M."/>
            <person name="Sethuraman A."/>
            <person name="Zhang X."/>
            <person name="Shinozaki K."/>
            <person name="Nguyen H."/>
            <person name="Wing R."/>
            <person name="Cregan P."/>
            <person name="Specht J."/>
            <person name="Grimwood J."/>
            <person name="Rokhsar D."/>
            <person name="Stacey G."/>
            <person name="Shoemaker R."/>
            <person name="Jackson S."/>
        </authorList>
    </citation>
    <scope>NUCLEOTIDE SEQUENCE</scope>
    <source>
        <tissue evidence="7">Callus</tissue>
    </source>
</reference>
<gene>
    <name evidence="8" type="primary">LOC100799559</name>
    <name evidence="7" type="ORF">GLYMA_20G162000</name>
</gene>
<evidence type="ECO:0000313" key="8">
    <source>
        <dbReference type="EnsemblPlants" id="KRG91572"/>
    </source>
</evidence>
<feature type="transmembrane region" description="Helical" evidence="6">
    <location>
        <begin position="73"/>
        <end position="94"/>
    </location>
</feature>
<dbReference type="HOGENOM" id="CLU_012893_1_4_1"/>
<dbReference type="EMBL" id="CM000853">
    <property type="protein sequence ID" value="KRG91572.1"/>
    <property type="molecule type" value="Genomic_DNA"/>
</dbReference>
<feature type="transmembrane region" description="Helical" evidence="6">
    <location>
        <begin position="190"/>
        <end position="213"/>
    </location>
</feature>
<reference evidence="8" key="2">
    <citation type="submission" date="2018-02" db="UniProtKB">
        <authorList>
            <consortium name="EnsemblPlants"/>
        </authorList>
    </citation>
    <scope>IDENTIFICATION</scope>
    <source>
        <strain evidence="8">Williams 82</strain>
    </source>
</reference>
<dbReference type="InterPro" id="IPR045069">
    <property type="entry name" value="MATE_euk"/>
</dbReference>
<evidence type="ECO:0000256" key="5">
    <source>
        <dbReference type="ARBA" id="ARBA00023136"/>
    </source>
</evidence>
<dbReference type="GeneID" id="100799559"/>
<dbReference type="GO" id="GO:0015297">
    <property type="term" value="F:antiporter activity"/>
    <property type="evidence" value="ECO:0007669"/>
    <property type="project" value="InterPro"/>
</dbReference>
<dbReference type="RefSeq" id="XP_003556119.1">
    <property type="nucleotide sequence ID" value="XM_003556071.4"/>
</dbReference>
<name>I1NGX1_SOYBN</name>
<feature type="transmembrane region" description="Helical" evidence="6">
    <location>
        <begin position="124"/>
        <end position="145"/>
    </location>
</feature>
<organism evidence="7">
    <name type="scientific">Glycine max</name>
    <name type="common">Soybean</name>
    <name type="synonym">Glycine hispida</name>
    <dbReference type="NCBI Taxonomy" id="3847"/>
    <lineage>
        <taxon>Eukaryota</taxon>
        <taxon>Viridiplantae</taxon>
        <taxon>Streptophyta</taxon>
        <taxon>Embryophyta</taxon>
        <taxon>Tracheophyta</taxon>
        <taxon>Spermatophyta</taxon>
        <taxon>Magnoliopsida</taxon>
        <taxon>eudicotyledons</taxon>
        <taxon>Gunneridae</taxon>
        <taxon>Pentapetalae</taxon>
        <taxon>rosids</taxon>
        <taxon>fabids</taxon>
        <taxon>Fabales</taxon>
        <taxon>Fabaceae</taxon>
        <taxon>Papilionoideae</taxon>
        <taxon>50 kb inversion clade</taxon>
        <taxon>NPAAA clade</taxon>
        <taxon>indigoferoid/millettioid clade</taxon>
        <taxon>Phaseoleae</taxon>
        <taxon>Glycine</taxon>
        <taxon>Glycine subgen. Soja</taxon>
    </lineage>
</organism>
<dbReference type="GO" id="GO:0022857">
    <property type="term" value="F:transmembrane transporter activity"/>
    <property type="evidence" value="ECO:0000318"/>
    <property type="project" value="GO_Central"/>
</dbReference>
<dbReference type="KEGG" id="gmx:100799559"/>
<dbReference type="CDD" id="cd13132">
    <property type="entry name" value="MATE_eukaryotic"/>
    <property type="match status" value="1"/>
</dbReference>
<evidence type="ECO:0000313" key="9">
    <source>
        <dbReference type="Proteomes" id="UP000008827"/>
    </source>
</evidence>
<feature type="transmembrane region" description="Helical" evidence="6">
    <location>
        <begin position="382"/>
        <end position="404"/>
    </location>
</feature>
<accession>I1NGX1</accession>
<dbReference type="AlphaFoldDB" id="I1NGX1"/>
<evidence type="ECO:0000256" key="6">
    <source>
        <dbReference type="RuleBase" id="RU004914"/>
    </source>
</evidence>
<keyword evidence="5 6" id="KW-0472">Membrane</keyword>
<feature type="transmembrane region" description="Helical" evidence="6">
    <location>
        <begin position="157"/>
        <end position="178"/>
    </location>
</feature>